<name>A0A1G8XT68_ACTMZ</name>
<proteinExistence type="predicted"/>
<dbReference type="OrthoDB" id="2375382at2"/>
<dbReference type="InterPro" id="IPR009057">
    <property type="entry name" value="Homeodomain-like_sf"/>
</dbReference>
<evidence type="ECO:0000313" key="2">
    <source>
        <dbReference type="Proteomes" id="UP000199213"/>
    </source>
</evidence>
<dbReference type="AlphaFoldDB" id="A0A1G8XT68"/>
<dbReference type="SUPFAM" id="SSF46689">
    <property type="entry name" value="Homeodomain-like"/>
    <property type="match status" value="1"/>
</dbReference>
<dbReference type="Proteomes" id="UP000199213">
    <property type="component" value="Unassembled WGS sequence"/>
</dbReference>
<keyword evidence="2" id="KW-1185">Reference proteome</keyword>
<gene>
    <name evidence="1" type="ORF">SAMN04487820_10355</name>
</gene>
<reference evidence="2" key="1">
    <citation type="submission" date="2016-10" db="EMBL/GenBank/DDBJ databases">
        <authorList>
            <person name="Varghese N."/>
            <person name="Submissions S."/>
        </authorList>
    </citation>
    <scope>NUCLEOTIDE SEQUENCE [LARGE SCALE GENOMIC DNA]</scope>
    <source>
        <strain evidence="2">DSM 45460</strain>
    </source>
</reference>
<evidence type="ECO:0000313" key="1">
    <source>
        <dbReference type="EMBL" id="SDJ93728.1"/>
    </source>
</evidence>
<dbReference type="EMBL" id="FNFM01000003">
    <property type="protein sequence ID" value="SDJ93728.1"/>
    <property type="molecule type" value="Genomic_DNA"/>
</dbReference>
<dbReference type="Pfam" id="PF13565">
    <property type="entry name" value="HTH_32"/>
    <property type="match status" value="1"/>
</dbReference>
<organism evidence="1 2">
    <name type="scientific">Actinopolyspora mzabensis</name>
    <dbReference type="NCBI Taxonomy" id="995066"/>
    <lineage>
        <taxon>Bacteria</taxon>
        <taxon>Bacillati</taxon>
        <taxon>Actinomycetota</taxon>
        <taxon>Actinomycetes</taxon>
        <taxon>Actinopolysporales</taxon>
        <taxon>Actinopolysporaceae</taxon>
        <taxon>Actinopolyspora</taxon>
    </lineage>
</organism>
<sequence>MIRLASPMMNTPGSRNALSLSEAEREWLVRWTRLPSTSQAVALRCRIVLACAHGLSDASVARGIGVSAQVVGKWRRRFRRGRLAALQDRPRSGAPRSISEEQVQTILEAVLTEPPPNGIRWTKRALSSRAGVSPSSAMRILYRLGVSTAQTGRTNEATSNAARTALYLAPPESIMVMAFDESHDPDHGAGRVFPPAPGDHDVVLRTELANRLSQSTGNDDSGSLVRFLRNLENRKFQNLDLHLICHGHGTRKIEAIRRWQEQHSGLHLHFTPDKELWLRLVERYFTPISTSGVSDGRSPLTVFASELHRWSRQRRGTNTFTWFQL</sequence>
<protein>
    <submittedName>
        <fullName evidence="1">Transposase</fullName>
    </submittedName>
</protein>
<accession>A0A1G8XT68</accession>
<dbReference type="RefSeq" id="WP_092626902.1">
    <property type="nucleotide sequence ID" value="NZ_FNFM01000003.1"/>
</dbReference>